<dbReference type="AlphaFoldDB" id="A0ABD3FXD8"/>
<accession>A0ABD3FXD8</accession>
<evidence type="ECO:0000313" key="2">
    <source>
        <dbReference type="EMBL" id="KAL3671583.1"/>
    </source>
</evidence>
<protein>
    <recommendedName>
        <fullName evidence="1">MurL C-terminal domain-containing protein</fullName>
    </recommendedName>
</protein>
<proteinExistence type="predicted"/>
<evidence type="ECO:0000259" key="1">
    <source>
        <dbReference type="Pfam" id="PF26298"/>
    </source>
</evidence>
<dbReference type="InterPro" id="IPR058741">
    <property type="entry name" value="MurL_C"/>
</dbReference>
<dbReference type="Proteomes" id="UP001632037">
    <property type="component" value="Unassembled WGS sequence"/>
</dbReference>
<dbReference type="EMBL" id="JBIMZQ010000005">
    <property type="protein sequence ID" value="KAL3671583.1"/>
    <property type="molecule type" value="Genomic_DNA"/>
</dbReference>
<organism evidence="2 3">
    <name type="scientific">Phytophthora oleae</name>
    <dbReference type="NCBI Taxonomy" id="2107226"/>
    <lineage>
        <taxon>Eukaryota</taxon>
        <taxon>Sar</taxon>
        <taxon>Stramenopiles</taxon>
        <taxon>Oomycota</taxon>
        <taxon>Peronosporomycetes</taxon>
        <taxon>Peronosporales</taxon>
        <taxon>Peronosporaceae</taxon>
        <taxon>Phytophthora</taxon>
    </lineage>
</organism>
<keyword evidence="3" id="KW-1185">Reference proteome</keyword>
<feature type="domain" description="MurL C-terminal" evidence="1">
    <location>
        <begin position="1"/>
        <end position="59"/>
    </location>
</feature>
<sequence length="114" mass="13078">MSAWCSEAQIVEIFGENLYEKQAIFPEFLSLLDEEGVKPMECVGTACETWPSLYLALQAHGHCTFLKTHTNEIRQKGAKLMHLLEDYNSEHLLPEFLEPTLRQPVTMEVLLQKV</sequence>
<evidence type="ECO:0000313" key="3">
    <source>
        <dbReference type="Proteomes" id="UP001632037"/>
    </source>
</evidence>
<name>A0ABD3FXD8_9STRA</name>
<reference evidence="2 3" key="1">
    <citation type="submission" date="2024-09" db="EMBL/GenBank/DDBJ databases">
        <title>Genome sequencing and assembly of Phytophthora oleae, isolate VK10A, causative agent of rot of olive drupes.</title>
        <authorList>
            <person name="Conti Taguali S."/>
            <person name="Riolo M."/>
            <person name="La Spada F."/>
            <person name="Cacciola S.O."/>
            <person name="Dionisio G."/>
        </authorList>
    </citation>
    <scope>NUCLEOTIDE SEQUENCE [LARGE SCALE GENOMIC DNA]</scope>
    <source>
        <strain evidence="2 3">VK10A</strain>
    </source>
</reference>
<gene>
    <name evidence="2" type="ORF">V7S43_003499</name>
</gene>
<comment type="caution">
    <text evidence="2">The sequence shown here is derived from an EMBL/GenBank/DDBJ whole genome shotgun (WGS) entry which is preliminary data.</text>
</comment>
<dbReference type="Pfam" id="PF26298">
    <property type="entry name" value="MurL_epimerase_C"/>
    <property type="match status" value="1"/>
</dbReference>